<evidence type="ECO:0008006" key="4">
    <source>
        <dbReference type="Google" id="ProtNLM"/>
    </source>
</evidence>
<evidence type="ECO:0000313" key="2">
    <source>
        <dbReference type="EMBL" id="OGM45094.1"/>
    </source>
</evidence>
<comment type="caution">
    <text evidence="2">The sequence shown here is derived from an EMBL/GenBank/DDBJ whole genome shotgun (WGS) entry which is preliminary data.</text>
</comment>
<organism evidence="2 3">
    <name type="scientific">Aspergillus bombycis</name>
    <dbReference type="NCBI Taxonomy" id="109264"/>
    <lineage>
        <taxon>Eukaryota</taxon>
        <taxon>Fungi</taxon>
        <taxon>Dikarya</taxon>
        <taxon>Ascomycota</taxon>
        <taxon>Pezizomycotina</taxon>
        <taxon>Eurotiomycetes</taxon>
        <taxon>Eurotiomycetidae</taxon>
        <taxon>Eurotiales</taxon>
        <taxon>Aspergillaceae</taxon>
        <taxon>Aspergillus</taxon>
    </lineage>
</organism>
<keyword evidence="3" id="KW-1185">Reference proteome</keyword>
<feature type="signal peptide" evidence="1">
    <location>
        <begin position="1"/>
        <end position="19"/>
    </location>
</feature>
<gene>
    <name evidence="2" type="ORF">ABOM_006652</name>
</gene>
<feature type="chain" id="PRO_5009534328" description="Beta/gamma crystallin 'Greek key' domain-containing protein" evidence="1">
    <location>
        <begin position="20"/>
        <end position="110"/>
    </location>
</feature>
<keyword evidence="1" id="KW-0732">Signal</keyword>
<accession>A0A1F8A053</accession>
<name>A0A1F8A053_9EURO</name>
<dbReference type="AlphaFoldDB" id="A0A1F8A053"/>
<dbReference type="EMBL" id="LYCR01000046">
    <property type="protein sequence ID" value="OGM45094.1"/>
    <property type="molecule type" value="Genomic_DNA"/>
</dbReference>
<protein>
    <recommendedName>
        <fullName evidence="4">Beta/gamma crystallin 'Greek key' domain-containing protein</fullName>
    </recommendedName>
</protein>
<reference evidence="2 3" key="1">
    <citation type="journal article" date="2016" name="Genome Biol. Evol.">
        <title>Draft genome sequence of an aflatoxigenic Aspergillus species, A. bombycis.</title>
        <authorList>
            <person name="Moore G.G."/>
            <person name="Mack B.M."/>
            <person name="Beltz S.B."/>
            <person name="Gilbert M.K."/>
        </authorList>
    </citation>
    <scope>NUCLEOTIDE SEQUENCE [LARGE SCALE GENOMIC DNA]</scope>
    <source>
        <strain evidence="3">NRRL 26010</strain>
    </source>
</reference>
<dbReference type="RefSeq" id="XP_022388811.1">
    <property type="nucleotide sequence ID" value="XM_022533781.1"/>
</dbReference>
<dbReference type="GeneID" id="34450042"/>
<dbReference type="OrthoDB" id="4323739at2759"/>
<evidence type="ECO:0000313" key="3">
    <source>
        <dbReference type="Proteomes" id="UP000179179"/>
    </source>
</evidence>
<dbReference type="Proteomes" id="UP000179179">
    <property type="component" value="Unassembled WGS sequence"/>
</dbReference>
<proteinExistence type="predicted"/>
<sequence>MRFTPAFLMLAAVIGGNAAEGPISIQVCNGINHYPGSCTELDIFLQHQCYNLNGTPVVGNVRSVSIPAGYRCRFWESSRCNGGGTGDIQAPGIDVNGHPQVKSVKCYPNN</sequence>
<evidence type="ECO:0000256" key="1">
    <source>
        <dbReference type="SAM" id="SignalP"/>
    </source>
</evidence>